<gene>
    <name evidence="2" type="ORF">COR51_27180</name>
</gene>
<name>A0ABX5D4C1_9VIBR</name>
<organism evidence="2 3">
    <name type="scientific">Vibrio mediterranei</name>
    <dbReference type="NCBI Taxonomy" id="689"/>
    <lineage>
        <taxon>Bacteria</taxon>
        <taxon>Pseudomonadati</taxon>
        <taxon>Pseudomonadota</taxon>
        <taxon>Gammaproteobacteria</taxon>
        <taxon>Vibrionales</taxon>
        <taxon>Vibrionaceae</taxon>
        <taxon>Vibrio</taxon>
    </lineage>
</organism>
<sequence length="139" mass="16703">MELYQRRDIVWSSKRLLKQSEALDIKPWHIYWGNPLSKLSRQALNLEAFLNEDTNILCLKYKYSHEDVWTARKNLSKANKIIYDMRYHQPMIYLKPMIVITFAGFLYSLFSILITPFLVVIMTLTIRKEDKHGNDDRRY</sequence>
<keyword evidence="1" id="KW-0472">Membrane</keyword>
<accession>A0ABX5D4C1</accession>
<dbReference type="EMBL" id="NWTN01000050">
    <property type="protein sequence ID" value="PRQ64497.1"/>
    <property type="molecule type" value="Genomic_DNA"/>
</dbReference>
<keyword evidence="3" id="KW-1185">Reference proteome</keyword>
<feature type="transmembrane region" description="Helical" evidence="1">
    <location>
        <begin position="97"/>
        <end position="121"/>
    </location>
</feature>
<evidence type="ECO:0000313" key="3">
    <source>
        <dbReference type="Proteomes" id="UP000238163"/>
    </source>
</evidence>
<keyword evidence="1" id="KW-1133">Transmembrane helix</keyword>
<comment type="caution">
    <text evidence="2">The sequence shown here is derived from an EMBL/GenBank/DDBJ whole genome shotgun (WGS) entry which is preliminary data.</text>
</comment>
<evidence type="ECO:0000256" key="1">
    <source>
        <dbReference type="SAM" id="Phobius"/>
    </source>
</evidence>
<evidence type="ECO:0000313" key="2">
    <source>
        <dbReference type="EMBL" id="PRQ64497.1"/>
    </source>
</evidence>
<keyword evidence="1" id="KW-0812">Transmembrane</keyword>
<proteinExistence type="predicted"/>
<dbReference type="Proteomes" id="UP000238163">
    <property type="component" value="Unassembled WGS sequence"/>
</dbReference>
<protein>
    <submittedName>
        <fullName evidence="2">Uncharacterized protein</fullName>
    </submittedName>
</protein>
<reference evidence="2 3" key="1">
    <citation type="submission" date="2018-03" db="EMBL/GenBank/DDBJ databases">
        <title>Genetic Diversity and Phenotypic Plasticity of AHL Mediated Quorum Sensing in Environmental Strains of Vibrio mediterranei.</title>
        <authorList>
            <person name="Lantoine F."/>
            <person name="Vouve F."/>
        </authorList>
    </citation>
    <scope>NUCLEOTIDE SEQUENCE [LARGE SCALE GENOMIC DNA]</scope>
    <source>
        <strain evidence="2 3">17LN0615E</strain>
    </source>
</reference>
<dbReference type="RefSeq" id="WP_096444491.1">
    <property type="nucleotide sequence ID" value="NZ_NWTN01000050.1"/>
</dbReference>